<reference evidence="2" key="3">
    <citation type="submission" date="2023-06" db="EMBL/GenBank/DDBJ databases">
        <authorList>
            <person name="Lucena T."/>
            <person name="Sun Q."/>
        </authorList>
    </citation>
    <scope>NUCLEOTIDE SEQUENCE</scope>
    <source>
        <strain evidence="2">CECT 7184</strain>
    </source>
</reference>
<evidence type="ECO:0000313" key="2">
    <source>
        <dbReference type="EMBL" id="MDN3707365.1"/>
    </source>
</evidence>
<proteinExistence type="predicted"/>
<protein>
    <recommendedName>
        <fullName evidence="5">Lipoprotein</fullName>
    </recommendedName>
</protein>
<sequence>MKKIALLFSAMVGLASLQSCEFNDEIVQQDIFLAEVFEVTTTFTPGNNYASTFNFSKPSYEGDTVLMYILWEQSNGADVWRLVPQTVYLTGTDQISYNYDYTRNDFRVFLQGNFNLSQLTNEEYQNYAVNQTFRAVVVPGKLLQGKGVSTVDYSDYNATINALGLQNATIKKLK</sequence>
<name>A0ABT8CW00_9FLAO</name>
<evidence type="ECO:0000313" key="4">
    <source>
        <dbReference type="Proteomes" id="UP001242368"/>
    </source>
</evidence>
<evidence type="ECO:0008006" key="5">
    <source>
        <dbReference type="Google" id="ProtNLM"/>
    </source>
</evidence>
<organism evidence="2 4">
    <name type="scientific">Paenimyroides ceti</name>
    <dbReference type="NCBI Taxonomy" id="395087"/>
    <lineage>
        <taxon>Bacteria</taxon>
        <taxon>Pseudomonadati</taxon>
        <taxon>Bacteroidota</taxon>
        <taxon>Flavobacteriia</taxon>
        <taxon>Flavobacteriales</taxon>
        <taxon>Flavobacteriaceae</taxon>
        <taxon>Paenimyroides</taxon>
    </lineage>
</organism>
<gene>
    <name evidence="2" type="ORF">QW060_09505</name>
    <name evidence="3" type="ORF">QW060_20810</name>
</gene>
<keyword evidence="1" id="KW-0732">Signal</keyword>
<evidence type="ECO:0000313" key="3">
    <source>
        <dbReference type="EMBL" id="MDN3709453.1"/>
    </source>
</evidence>
<dbReference type="PROSITE" id="PS51257">
    <property type="entry name" value="PROKAR_LIPOPROTEIN"/>
    <property type="match status" value="1"/>
</dbReference>
<keyword evidence="4" id="KW-1185">Reference proteome</keyword>
<dbReference type="RefSeq" id="WP_290363340.1">
    <property type="nucleotide sequence ID" value="NZ_JAUFQU010000001.1"/>
</dbReference>
<dbReference type="EMBL" id="JAUFQU010000036">
    <property type="protein sequence ID" value="MDN3709453.1"/>
    <property type="molecule type" value="Genomic_DNA"/>
</dbReference>
<evidence type="ECO:0000256" key="1">
    <source>
        <dbReference type="SAM" id="SignalP"/>
    </source>
</evidence>
<reference evidence="4" key="2">
    <citation type="journal article" date="2019" name="Int. J. Syst. Evol. Microbiol.">
        <title>The Global Catalogue of Microorganisms (GCM) 10K type strain sequencing project: providing services to taxonomists for standard genome sequencing and annotation.</title>
        <authorList>
            <consortium name="The Broad Institute Genomics Platform"/>
            <consortium name="The Broad Institute Genome Sequencing Center for Infectious Disease"/>
            <person name="Wu L."/>
            <person name="Ma J."/>
        </authorList>
    </citation>
    <scope>NUCLEOTIDE SEQUENCE [LARGE SCALE GENOMIC DNA]</scope>
    <source>
        <strain evidence="4">CECT 7184</strain>
    </source>
</reference>
<reference evidence="2" key="1">
    <citation type="journal article" date="2014" name="Int. J. Syst. Evol. Microbiol.">
        <title>Complete genome of a new Firmicutes species belonging to the dominant human colonic microbiota ('Ruminococcus bicirculans') reveals two chromosomes and a selective capacity to utilize plant glucans.</title>
        <authorList>
            <consortium name="NISC Comparative Sequencing Program"/>
            <person name="Wegmann U."/>
            <person name="Louis P."/>
            <person name="Goesmann A."/>
            <person name="Henrissat B."/>
            <person name="Duncan S.H."/>
            <person name="Flint H.J."/>
        </authorList>
    </citation>
    <scope>NUCLEOTIDE SEQUENCE</scope>
    <source>
        <strain evidence="2">CECT 7184</strain>
    </source>
</reference>
<accession>A0ABT8CW00</accession>
<dbReference type="Proteomes" id="UP001242368">
    <property type="component" value="Unassembled WGS sequence"/>
</dbReference>
<comment type="caution">
    <text evidence="2">The sequence shown here is derived from an EMBL/GenBank/DDBJ whole genome shotgun (WGS) entry which is preliminary data.</text>
</comment>
<feature type="signal peptide" evidence="1">
    <location>
        <begin position="1"/>
        <end position="21"/>
    </location>
</feature>
<feature type="chain" id="PRO_5045032513" description="Lipoprotein" evidence="1">
    <location>
        <begin position="22"/>
        <end position="174"/>
    </location>
</feature>
<dbReference type="EMBL" id="JAUFQU010000001">
    <property type="protein sequence ID" value="MDN3707365.1"/>
    <property type="molecule type" value="Genomic_DNA"/>
</dbReference>